<sequence>MDSDQTPSRERNTVTLLKQALQLGDIRADFRWSDARRARVEQRLRGKAERMVVTERYVPYGGASRHAGPFYTSMKNLEMERDLNLSLEVWGVRARKNYLAFCIPNTNIKYNSKKQCRHSWINAIVLRTLTTNMGTNVAGWHLTYLPPPPTSDMIMRRDDHSRHDARVGLVYTQGDDSSSILQPNYRGTVPPC</sequence>
<gene>
    <name evidence="1" type="ORF">AaE_014469</name>
</gene>
<comment type="caution">
    <text evidence="1">The sequence shown here is derived from an EMBL/GenBank/DDBJ whole genome shotgun (WGS) entry which is preliminary data.</text>
</comment>
<name>A0A6A4Z6A1_APHAT</name>
<proteinExistence type="predicted"/>
<reference evidence="1 2" key="1">
    <citation type="submission" date="2019-06" db="EMBL/GenBank/DDBJ databases">
        <title>Genomics analysis of Aphanomyces spp. identifies a new class of oomycete effector associated with host adaptation.</title>
        <authorList>
            <person name="Gaulin E."/>
        </authorList>
    </citation>
    <scope>NUCLEOTIDE SEQUENCE [LARGE SCALE GENOMIC DNA]</scope>
    <source>
        <strain evidence="1 2">E</strain>
    </source>
</reference>
<dbReference type="Proteomes" id="UP000469452">
    <property type="component" value="Unassembled WGS sequence"/>
</dbReference>
<dbReference type="AlphaFoldDB" id="A0A6A4Z6A1"/>
<organism evidence="1 2">
    <name type="scientific">Aphanomyces astaci</name>
    <name type="common">Crayfish plague agent</name>
    <dbReference type="NCBI Taxonomy" id="112090"/>
    <lineage>
        <taxon>Eukaryota</taxon>
        <taxon>Sar</taxon>
        <taxon>Stramenopiles</taxon>
        <taxon>Oomycota</taxon>
        <taxon>Saprolegniomycetes</taxon>
        <taxon>Saprolegniales</taxon>
        <taxon>Verrucalvaceae</taxon>
        <taxon>Aphanomyces</taxon>
    </lineage>
</organism>
<protein>
    <submittedName>
        <fullName evidence="1">Uncharacterized protein</fullName>
    </submittedName>
</protein>
<evidence type="ECO:0000313" key="2">
    <source>
        <dbReference type="Proteomes" id="UP000469452"/>
    </source>
</evidence>
<evidence type="ECO:0000313" key="1">
    <source>
        <dbReference type="EMBL" id="KAF0705551.1"/>
    </source>
</evidence>
<accession>A0A6A4Z6A1</accession>
<dbReference type="EMBL" id="VJMI01020072">
    <property type="protein sequence ID" value="KAF0705551.1"/>
    <property type="molecule type" value="Genomic_DNA"/>
</dbReference>